<dbReference type="EMBL" id="JEMN01001493">
    <property type="protein sequence ID" value="KXH36009.1"/>
    <property type="molecule type" value="Genomic_DNA"/>
</dbReference>
<evidence type="ECO:0000256" key="1">
    <source>
        <dbReference type="SAM" id="MobiDB-lite"/>
    </source>
</evidence>
<evidence type="ECO:0000313" key="4">
    <source>
        <dbReference type="Proteomes" id="UP000070054"/>
    </source>
</evidence>
<feature type="region of interest" description="Disordered" evidence="1">
    <location>
        <begin position="171"/>
        <end position="209"/>
    </location>
</feature>
<name>A0A135SJD7_9PEZI</name>
<evidence type="ECO:0000313" key="3">
    <source>
        <dbReference type="EMBL" id="KXH36009.1"/>
    </source>
</evidence>
<organism evidence="3 4">
    <name type="scientific">Colletotrichum nymphaeae SA-01</name>
    <dbReference type="NCBI Taxonomy" id="1460502"/>
    <lineage>
        <taxon>Eukaryota</taxon>
        <taxon>Fungi</taxon>
        <taxon>Dikarya</taxon>
        <taxon>Ascomycota</taxon>
        <taxon>Pezizomycotina</taxon>
        <taxon>Sordariomycetes</taxon>
        <taxon>Hypocreomycetidae</taxon>
        <taxon>Glomerellales</taxon>
        <taxon>Glomerellaceae</taxon>
        <taxon>Colletotrichum</taxon>
        <taxon>Colletotrichum acutatum species complex</taxon>
    </lineage>
</organism>
<protein>
    <submittedName>
        <fullName evidence="3">Uncharacterized protein</fullName>
    </submittedName>
</protein>
<keyword evidence="2" id="KW-0732">Signal</keyword>
<reference evidence="3 4" key="1">
    <citation type="submission" date="2014-02" db="EMBL/GenBank/DDBJ databases">
        <title>The genome sequence of Colletotrichum nymphaeae SA-01.</title>
        <authorList>
            <person name="Baroncelli R."/>
            <person name="Thon M.R."/>
        </authorList>
    </citation>
    <scope>NUCLEOTIDE SEQUENCE [LARGE SCALE GENOMIC DNA]</scope>
    <source>
        <strain evidence="3 4">SA-01</strain>
    </source>
</reference>
<feature type="compositionally biased region" description="Basic residues" evidence="1">
    <location>
        <begin position="198"/>
        <end position="209"/>
    </location>
</feature>
<evidence type="ECO:0000256" key="2">
    <source>
        <dbReference type="SAM" id="SignalP"/>
    </source>
</evidence>
<proteinExistence type="predicted"/>
<gene>
    <name evidence="3" type="ORF">CNYM01_13679</name>
</gene>
<feature type="signal peptide" evidence="2">
    <location>
        <begin position="1"/>
        <end position="23"/>
    </location>
</feature>
<accession>A0A135SJD7</accession>
<dbReference type="Proteomes" id="UP000070054">
    <property type="component" value="Unassembled WGS sequence"/>
</dbReference>
<sequence>MAMIMTLFLPMAMSMSMIMPLTPVSMTVSMSMSMPPKNNTTPKLLHPEIPARTSLLKDTPHPLLRKPVMHDRMRSRQRVIHLLVRQEIENDKHPARPQPLHQPAGRELRVLKVVEPETDAGDVKVAEAAVVGSERRGGGVGRVREVALVGMHFVGGEALRGGVGGHGAGFWSRNITPRAPSRPHKPEPAQAWFGLRPSTRRRKREKEEG</sequence>
<comment type="caution">
    <text evidence="3">The sequence shown here is derived from an EMBL/GenBank/DDBJ whole genome shotgun (WGS) entry which is preliminary data.</text>
</comment>
<dbReference type="AlphaFoldDB" id="A0A135SJD7"/>
<keyword evidence="4" id="KW-1185">Reference proteome</keyword>
<feature type="chain" id="PRO_5007802428" evidence="2">
    <location>
        <begin position="24"/>
        <end position="209"/>
    </location>
</feature>